<evidence type="ECO:0000256" key="1">
    <source>
        <dbReference type="SAM" id="MobiDB-lite"/>
    </source>
</evidence>
<evidence type="ECO:0000313" key="2">
    <source>
        <dbReference type="EMBL" id="KAK2089011.1"/>
    </source>
</evidence>
<name>A0ABQ9TW25_SAGOE</name>
<evidence type="ECO:0000313" key="3">
    <source>
        <dbReference type="Proteomes" id="UP001266305"/>
    </source>
</evidence>
<comment type="caution">
    <text evidence="2">The sequence shown here is derived from an EMBL/GenBank/DDBJ whole genome shotgun (WGS) entry which is preliminary data.</text>
</comment>
<protein>
    <submittedName>
        <fullName evidence="2">Uncharacterized protein</fullName>
    </submittedName>
</protein>
<dbReference type="Proteomes" id="UP001266305">
    <property type="component" value="Unassembled WGS sequence"/>
</dbReference>
<keyword evidence="3" id="KW-1185">Reference proteome</keyword>
<proteinExistence type="predicted"/>
<gene>
    <name evidence="2" type="ORF">P7K49_034918</name>
</gene>
<feature type="region of interest" description="Disordered" evidence="1">
    <location>
        <begin position="66"/>
        <end position="109"/>
    </location>
</feature>
<organism evidence="2 3">
    <name type="scientific">Saguinus oedipus</name>
    <name type="common">Cotton-top tamarin</name>
    <name type="synonym">Oedipomidas oedipus</name>
    <dbReference type="NCBI Taxonomy" id="9490"/>
    <lineage>
        <taxon>Eukaryota</taxon>
        <taxon>Metazoa</taxon>
        <taxon>Chordata</taxon>
        <taxon>Craniata</taxon>
        <taxon>Vertebrata</taxon>
        <taxon>Euteleostomi</taxon>
        <taxon>Mammalia</taxon>
        <taxon>Eutheria</taxon>
        <taxon>Euarchontoglires</taxon>
        <taxon>Primates</taxon>
        <taxon>Haplorrhini</taxon>
        <taxon>Platyrrhini</taxon>
        <taxon>Cebidae</taxon>
        <taxon>Callitrichinae</taxon>
        <taxon>Saguinus</taxon>
    </lineage>
</organism>
<dbReference type="InterPro" id="IPR040906">
    <property type="entry name" value="DUF5535"/>
</dbReference>
<sequence>MPKDMPVTQGLHQCLLVKGMMVLEAVLEIQTIANSKLISIATKLTLGPNPVHQDLAAELRAQEKVDKLGKEPPLPRILTRPVGSSCPCTTASPGPGSGGQTPPGLVLQG</sequence>
<dbReference type="Pfam" id="PF17687">
    <property type="entry name" value="DUF5535"/>
    <property type="match status" value="1"/>
</dbReference>
<accession>A0ABQ9TW25</accession>
<reference evidence="2 3" key="1">
    <citation type="submission" date="2023-05" db="EMBL/GenBank/DDBJ databases">
        <title>B98-5 Cell Line De Novo Hybrid Assembly: An Optical Mapping Approach.</title>
        <authorList>
            <person name="Kananen K."/>
            <person name="Auerbach J.A."/>
            <person name="Kautto E."/>
            <person name="Blachly J.S."/>
        </authorList>
    </citation>
    <scope>NUCLEOTIDE SEQUENCE [LARGE SCALE GENOMIC DNA]</scope>
    <source>
        <strain evidence="2">B95-8</strain>
        <tissue evidence="2">Cell line</tissue>
    </source>
</reference>
<dbReference type="EMBL" id="JASSZA010000019">
    <property type="protein sequence ID" value="KAK2089011.1"/>
    <property type="molecule type" value="Genomic_DNA"/>
</dbReference>